<dbReference type="InterPro" id="IPR002575">
    <property type="entry name" value="Aminoglycoside_PTrfase"/>
</dbReference>
<organism evidence="3 4">
    <name type="scientific">Cercospora zeae-maydis SCOH1-5</name>
    <dbReference type="NCBI Taxonomy" id="717836"/>
    <lineage>
        <taxon>Eukaryota</taxon>
        <taxon>Fungi</taxon>
        <taxon>Dikarya</taxon>
        <taxon>Ascomycota</taxon>
        <taxon>Pezizomycotina</taxon>
        <taxon>Dothideomycetes</taxon>
        <taxon>Dothideomycetidae</taxon>
        <taxon>Mycosphaerellales</taxon>
        <taxon>Mycosphaerellaceae</taxon>
        <taxon>Cercospora</taxon>
    </lineage>
</organism>
<feature type="region of interest" description="Disordered" evidence="1">
    <location>
        <begin position="370"/>
        <end position="403"/>
    </location>
</feature>
<reference evidence="3" key="1">
    <citation type="journal article" date="2020" name="Stud. Mycol.">
        <title>101 Dothideomycetes genomes: a test case for predicting lifestyles and emergence of pathogens.</title>
        <authorList>
            <person name="Haridas S."/>
            <person name="Albert R."/>
            <person name="Binder M."/>
            <person name="Bloem J."/>
            <person name="Labutti K."/>
            <person name="Salamov A."/>
            <person name="Andreopoulos B."/>
            <person name="Baker S."/>
            <person name="Barry K."/>
            <person name="Bills G."/>
            <person name="Bluhm B."/>
            <person name="Cannon C."/>
            <person name="Castanera R."/>
            <person name="Culley D."/>
            <person name="Daum C."/>
            <person name="Ezra D."/>
            <person name="Gonzalez J."/>
            <person name="Henrissat B."/>
            <person name="Kuo A."/>
            <person name="Liang C."/>
            <person name="Lipzen A."/>
            <person name="Lutzoni F."/>
            <person name="Magnuson J."/>
            <person name="Mondo S."/>
            <person name="Nolan M."/>
            <person name="Ohm R."/>
            <person name="Pangilinan J."/>
            <person name="Park H.-J."/>
            <person name="Ramirez L."/>
            <person name="Alfaro M."/>
            <person name="Sun H."/>
            <person name="Tritt A."/>
            <person name="Yoshinaga Y."/>
            <person name="Zwiers L.-H."/>
            <person name="Turgeon B."/>
            <person name="Goodwin S."/>
            <person name="Spatafora J."/>
            <person name="Crous P."/>
            <person name="Grigoriev I."/>
        </authorList>
    </citation>
    <scope>NUCLEOTIDE SEQUENCE</scope>
    <source>
        <strain evidence="3">SCOH1-5</strain>
    </source>
</reference>
<accession>A0A6A6F239</accession>
<dbReference type="Proteomes" id="UP000799539">
    <property type="component" value="Unassembled WGS sequence"/>
</dbReference>
<name>A0A6A6F239_9PEZI</name>
<dbReference type="AlphaFoldDB" id="A0A6A6F239"/>
<proteinExistence type="predicted"/>
<evidence type="ECO:0000259" key="2">
    <source>
        <dbReference type="Pfam" id="PF01636"/>
    </source>
</evidence>
<dbReference type="SUPFAM" id="SSF56112">
    <property type="entry name" value="Protein kinase-like (PK-like)"/>
    <property type="match status" value="1"/>
</dbReference>
<dbReference type="PANTHER" id="PTHR21310:SF37">
    <property type="entry name" value="AMINOGLYCOSIDE PHOSPHOTRANSFERASE DOMAIN-CONTAINING PROTEIN"/>
    <property type="match status" value="1"/>
</dbReference>
<protein>
    <recommendedName>
        <fullName evidence="2">Aminoglycoside phosphotransferase domain-containing protein</fullName>
    </recommendedName>
</protein>
<evidence type="ECO:0000313" key="4">
    <source>
        <dbReference type="Proteomes" id="UP000799539"/>
    </source>
</evidence>
<feature type="domain" description="Aminoglycoside phosphotransferase" evidence="2">
    <location>
        <begin position="70"/>
        <end position="310"/>
    </location>
</feature>
<dbReference type="EMBL" id="ML992704">
    <property type="protein sequence ID" value="KAF2207364.1"/>
    <property type="molecule type" value="Genomic_DNA"/>
</dbReference>
<keyword evidence="4" id="KW-1185">Reference proteome</keyword>
<gene>
    <name evidence="3" type="ORF">CERZMDRAFT_115222</name>
</gene>
<evidence type="ECO:0000256" key="1">
    <source>
        <dbReference type="SAM" id="MobiDB-lite"/>
    </source>
</evidence>
<dbReference type="PANTHER" id="PTHR21310">
    <property type="entry name" value="AMINOGLYCOSIDE PHOSPHOTRANSFERASE-RELATED-RELATED"/>
    <property type="match status" value="1"/>
</dbReference>
<dbReference type="InterPro" id="IPR051678">
    <property type="entry name" value="AGP_Transferase"/>
</dbReference>
<dbReference type="InterPro" id="IPR011009">
    <property type="entry name" value="Kinase-like_dom_sf"/>
</dbReference>
<dbReference type="Pfam" id="PF01636">
    <property type="entry name" value="APH"/>
    <property type="match status" value="1"/>
</dbReference>
<sequence>MDRNECREVEDRAARWQWVLRYTEIRKTKLCAWVSTFHPQNLTCQTDGPDSRSDKRGSYGIVCKIRFDVTGETWAVRFPQGGSDSISDEKLEAEVAAINLVRRQTDIPIPEIKGWGLARDNELGLGPFMLSTWVDGISLYDILTQDEASCQGRMIRATVTDATIEHIWRQIARFMLQLSQISFDYIGSCTTTPRRPLTIKSYHIRESGVDIPCPVSTTFTSSIDYFKYVASHDLRHVNDQLNSVDDEEDARQEYINWNVLQQLVPRFVHSDHGPFRLICDDFGPMNMIVNNTMDLRIVAVLDWEWSYAGPQELFWSPPLWLLGQHPVCWEDGFEDSRLSRYHRNLDILIKVMQEEEVNILKSTRDSHHLAAKRRTCASRPGDTSYRGQNPAEKSSRAAEQQSS</sequence>
<evidence type="ECO:0000313" key="3">
    <source>
        <dbReference type="EMBL" id="KAF2207364.1"/>
    </source>
</evidence>
<dbReference type="Gene3D" id="3.90.1200.10">
    <property type="match status" value="1"/>
</dbReference>
<dbReference type="OrthoDB" id="3638097at2759"/>